<dbReference type="GO" id="GO:0140359">
    <property type="term" value="F:ABC-type transporter activity"/>
    <property type="evidence" value="ECO:0007669"/>
    <property type="project" value="InterPro"/>
</dbReference>
<evidence type="ECO:0000256" key="4">
    <source>
        <dbReference type="ARBA" id="ARBA00023136"/>
    </source>
</evidence>
<dbReference type="AlphaFoldDB" id="A0A6G1X7B0"/>
<keyword evidence="8" id="KW-1185">Reference proteome</keyword>
<dbReference type="PANTHER" id="PTHR43077:SF10">
    <property type="entry name" value="TRANSPORT PERMEASE PROTEIN"/>
    <property type="match status" value="1"/>
</dbReference>
<dbReference type="EMBL" id="WJNH01000006">
    <property type="protein sequence ID" value="MRG86854.1"/>
    <property type="molecule type" value="Genomic_DNA"/>
</dbReference>
<dbReference type="Pfam" id="PF12698">
    <property type="entry name" value="ABC2_membrane_3"/>
    <property type="match status" value="1"/>
</dbReference>
<name>A0A6G1X7B0_9BACI</name>
<evidence type="ECO:0000313" key="7">
    <source>
        <dbReference type="EMBL" id="MRG86854.1"/>
    </source>
</evidence>
<keyword evidence="2 5" id="KW-0812">Transmembrane</keyword>
<feature type="transmembrane region" description="Helical" evidence="5">
    <location>
        <begin position="209"/>
        <end position="228"/>
    </location>
</feature>
<evidence type="ECO:0000313" key="8">
    <source>
        <dbReference type="Proteomes" id="UP000480185"/>
    </source>
</evidence>
<comment type="caution">
    <text evidence="7">The sequence shown here is derived from an EMBL/GenBank/DDBJ whole genome shotgun (WGS) entry which is preliminary data.</text>
</comment>
<feature type="domain" description="ABC-2 type transporter transmembrane" evidence="6">
    <location>
        <begin position="20"/>
        <end position="389"/>
    </location>
</feature>
<protein>
    <recommendedName>
        <fullName evidence="6">ABC-2 type transporter transmembrane domain-containing protein</fullName>
    </recommendedName>
</protein>
<comment type="subcellular location">
    <subcellularLocation>
        <location evidence="1">Membrane</location>
        <topology evidence="1">Multi-pass membrane protein</topology>
    </subcellularLocation>
</comment>
<evidence type="ECO:0000256" key="5">
    <source>
        <dbReference type="SAM" id="Phobius"/>
    </source>
</evidence>
<keyword evidence="3 5" id="KW-1133">Transmembrane helix</keyword>
<dbReference type="InterPro" id="IPR051328">
    <property type="entry name" value="T7SS_ABC-Transporter"/>
</dbReference>
<dbReference type="OrthoDB" id="2956491at2"/>
<feature type="transmembrane region" description="Helical" evidence="5">
    <location>
        <begin position="318"/>
        <end position="340"/>
    </location>
</feature>
<feature type="transmembrane region" description="Helical" evidence="5">
    <location>
        <begin position="374"/>
        <end position="393"/>
    </location>
</feature>
<dbReference type="Gene3D" id="3.40.1710.10">
    <property type="entry name" value="abc type-2 transporter like domain"/>
    <property type="match status" value="1"/>
</dbReference>
<reference evidence="7 8" key="1">
    <citation type="submission" date="2019-11" db="EMBL/GenBank/DDBJ databases">
        <authorList>
            <person name="Li J."/>
        </authorList>
    </citation>
    <scope>NUCLEOTIDE SEQUENCE [LARGE SCALE GENOMIC DNA]</scope>
    <source>
        <strain evidence="7 8">J4</strain>
    </source>
</reference>
<dbReference type="Proteomes" id="UP000480185">
    <property type="component" value="Unassembled WGS sequence"/>
</dbReference>
<evidence type="ECO:0000256" key="1">
    <source>
        <dbReference type="ARBA" id="ARBA00004141"/>
    </source>
</evidence>
<feature type="transmembrane region" description="Helical" evidence="5">
    <location>
        <begin position="289"/>
        <end position="311"/>
    </location>
</feature>
<dbReference type="PANTHER" id="PTHR43077">
    <property type="entry name" value="TRANSPORT PERMEASE YVFS-RELATED"/>
    <property type="match status" value="1"/>
</dbReference>
<evidence type="ECO:0000259" key="6">
    <source>
        <dbReference type="Pfam" id="PF12698"/>
    </source>
</evidence>
<sequence length="407" mass="47047">MIWTLLRYKWKRIMKQPALFLILMCFPFVLLGSFIYVFSQATTNQTEKVHVALVDHDQTFETQTLANQLQNEEALQDAIEITPYSEPKANKAFQSNQVVALIEIPEGFTSDLRSGVNTPITVTTNEDNPLSANMVKLLLDSGAQYISAAQSAINTVYDLYIQDLVEQDNPNELLQQFIVQYTLFALDRNELFETEMIESGSALGWKQHGMIAFILTSCMLSAIFFQMFTQKDEDQGIRHRLRTFHCTSFTWFWSQFLLYVILLFLNLVSISLLLYGLMKMDWLLEFKTFGTWLAISLLFAIILSLLDWFIANQTSRTGLFIIVISLLYFMSGIWLPLVYLPAWVESLSVFSPFYQIYEGIEISILSEEIPFQNWITLGFMIGILMLFTLFKVWRKERKDGYLSLTSS</sequence>
<proteinExistence type="predicted"/>
<keyword evidence="4 5" id="KW-0472">Membrane</keyword>
<accession>A0A6G1X7B0</accession>
<dbReference type="InterPro" id="IPR013525">
    <property type="entry name" value="ABC2_TM"/>
</dbReference>
<feature type="transmembrane region" description="Helical" evidence="5">
    <location>
        <begin position="20"/>
        <end position="38"/>
    </location>
</feature>
<organism evidence="7 8">
    <name type="scientific">Salinibacillus xinjiangensis</name>
    <dbReference type="NCBI Taxonomy" id="1229268"/>
    <lineage>
        <taxon>Bacteria</taxon>
        <taxon>Bacillati</taxon>
        <taxon>Bacillota</taxon>
        <taxon>Bacilli</taxon>
        <taxon>Bacillales</taxon>
        <taxon>Bacillaceae</taxon>
        <taxon>Salinibacillus</taxon>
    </lineage>
</organism>
<gene>
    <name evidence="7" type="ORF">GH754_11090</name>
</gene>
<feature type="transmembrane region" description="Helical" evidence="5">
    <location>
        <begin position="249"/>
        <end position="277"/>
    </location>
</feature>
<evidence type="ECO:0000256" key="3">
    <source>
        <dbReference type="ARBA" id="ARBA00022989"/>
    </source>
</evidence>
<dbReference type="GO" id="GO:0016020">
    <property type="term" value="C:membrane"/>
    <property type="evidence" value="ECO:0007669"/>
    <property type="project" value="UniProtKB-SubCell"/>
</dbReference>
<evidence type="ECO:0000256" key="2">
    <source>
        <dbReference type="ARBA" id="ARBA00022692"/>
    </source>
</evidence>